<dbReference type="EMBL" id="KB097788">
    <property type="protein sequence ID" value="ESN89958.1"/>
    <property type="molecule type" value="Genomic_DNA"/>
</dbReference>
<dbReference type="HOGENOM" id="CLU_044907_0_0_1"/>
<evidence type="ECO:0000313" key="8">
    <source>
        <dbReference type="EMBL" id="ESN89958.1"/>
    </source>
</evidence>
<dbReference type="EMBL" id="AMQM01008494">
    <property type="status" value="NOT_ANNOTATED_CDS"/>
    <property type="molecule type" value="Genomic_DNA"/>
</dbReference>
<organism evidence="9 10">
    <name type="scientific">Helobdella robusta</name>
    <name type="common">Californian leech</name>
    <dbReference type="NCBI Taxonomy" id="6412"/>
    <lineage>
        <taxon>Eukaryota</taxon>
        <taxon>Metazoa</taxon>
        <taxon>Spiralia</taxon>
        <taxon>Lophotrochozoa</taxon>
        <taxon>Annelida</taxon>
        <taxon>Clitellata</taxon>
        <taxon>Hirudinea</taxon>
        <taxon>Rhynchobdellida</taxon>
        <taxon>Glossiphoniidae</taxon>
        <taxon>Helobdella</taxon>
    </lineage>
</organism>
<dbReference type="SMART" id="SM01265">
    <property type="entry name" value="Mab-21"/>
    <property type="match status" value="1"/>
</dbReference>
<dbReference type="InterPro" id="IPR046906">
    <property type="entry name" value="Mab-21_HhH/H2TH-like"/>
</dbReference>
<evidence type="ECO:0000256" key="3">
    <source>
        <dbReference type="ARBA" id="ARBA00022679"/>
    </source>
</evidence>
<comment type="cofactor">
    <cofactor evidence="1">
        <name>Mg(2+)</name>
        <dbReference type="ChEBI" id="CHEBI:18420"/>
    </cofactor>
</comment>
<dbReference type="OrthoDB" id="6054650at2759"/>
<dbReference type="PANTHER" id="PTHR10656:SF42">
    <property type="entry name" value="CYCLIC GMP-AMP SYNTHASE-LIKE PROTEIN-RELATED"/>
    <property type="match status" value="1"/>
</dbReference>
<proteinExistence type="inferred from homology"/>
<keyword evidence="10" id="KW-1185">Reference proteome</keyword>
<keyword evidence="6" id="KW-0460">Magnesium</keyword>
<keyword evidence="4" id="KW-0548">Nucleotidyltransferase</keyword>
<evidence type="ECO:0000256" key="4">
    <source>
        <dbReference type="ARBA" id="ARBA00022695"/>
    </source>
</evidence>
<name>T1FJ03_HELRO</name>
<dbReference type="CTD" id="20208802"/>
<comment type="similarity">
    <text evidence="2">Belongs to the mab-21 family.</text>
</comment>
<dbReference type="Gene3D" id="1.10.1410.40">
    <property type="match status" value="1"/>
</dbReference>
<gene>
    <name evidence="9" type="primary">20208802</name>
    <name evidence="8" type="ORF">HELRODRAFT_182967</name>
</gene>
<accession>T1FJ03</accession>
<reference evidence="8 10" key="2">
    <citation type="journal article" date="2013" name="Nature">
        <title>Insights into bilaterian evolution from three spiralian genomes.</title>
        <authorList>
            <person name="Simakov O."/>
            <person name="Marletaz F."/>
            <person name="Cho S.J."/>
            <person name="Edsinger-Gonzales E."/>
            <person name="Havlak P."/>
            <person name="Hellsten U."/>
            <person name="Kuo D.H."/>
            <person name="Larsson T."/>
            <person name="Lv J."/>
            <person name="Arendt D."/>
            <person name="Savage R."/>
            <person name="Osoegawa K."/>
            <person name="de Jong P."/>
            <person name="Grimwood J."/>
            <person name="Chapman J.A."/>
            <person name="Shapiro H."/>
            <person name="Aerts A."/>
            <person name="Otillar R.P."/>
            <person name="Terry A.Y."/>
            <person name="Boore J.L."/>
            <person name="Grigoriev I.V."/>
            <person name="Lindberg D.R."/>
            <person name="Seaver E.C."/>
            <person name="Weisblat D.A."/>
            <person name="Putnam N.H."/>
            <person name="Rokhsar D.S."/>
        </authorList>
    </citation>
    <scope>NUCLEOTIDE SEQUENCE</scope>
</reference>
<dbReference type="GO" id="GO:0016779">
    <property type="term" value="F:nucleotidyltransferase activity"/>
    <property type="evidence" value="ECO:0007669"/>
    <property type="project" value="UniProtKB-KW"/>
</dbReference>
<dbReference type="AlphaFoldDB" id="T1FJ03"/>
<dbReference type="Proteomes" id="UP000015101">
    <property type="component" value="Unassembled WGS sequence"/>
</dbReference>
<evidence type="ECO:0000256" key="2">
    <source>
        <dbReference type="ARBA" id="ARBA00008307"/>
    </source>
</evidence>
<evidence type="ECO:0000313" key="9">
    <source>
        <dbReference type="EnsemblMetazoa" id="HelroP182967"/>
    </source>
</evidence>
<dbReference type="Pfam" id="PF20266">
    <property type="entry name" value="Mab-21_C"/>
    <property type="match status" value="1"/>
</dbReference>
<keyword evidence="5" id="KW-0479">Metal-binding</keyword>
<evidence type="ECO:0000256" key="6">
    <source>
        <dbReference type="ARBA" id="ARBA00022842"/>
    </source>
</evidence>
<dbReference type="RefSeq" id="XP_009031934.1">
    <property type="nucleotide sequence ID" value="XM_009033686.1"/>
</dbReference>
<dbReference type="Gene3D" id="3.30.460.90">
    <property type="match status" value="1"/>
</dbReference>
<protein>
    <recommendedName>
        <fullName evidence="7">Mab-21-like HhH/H2TH-like domain-containing protein</fullName>
    </recommendedName>
</protein>
<dbReference type="PANTHER" id="PTHR10656">
    <property type="entry name" value="CELL FATE DETERMINING PROTEIN MAB21-RELATED"/>
    <property type="match status" value="1"/>
</dbReference>
<dbReference type="KEGG" id="hro:HELRODRAFT_182967"/>
<keyword evidence="3" id="KW-0808">Transferase</keyword>
<evidence type="ECO:0000313" key="10">
    <source>
        <dbReference type="Proteomes" id="UP000015101"/>
    </source>
</evidence>
<evidence type="ECO:0000256" key="5">
    <source>
        <dbReference type="ARBA" id="ARBA00022723"/>
    </source>
</evidence>
<sequence>MEKLAKKNSTQHEKLGEAKKTTYHMIDEIIEKLEEDSIYVYPELRKSAIKGFKVDGSPDGEANIEFDIVLIMRINKYVELSHKRIVVYQICTKLQIGTLLPKLGLHLGGGGPCIELDVMLVWDVGEIIEKVPSPIANRCFMMVKPGTNIPMQSITDEDDHNNRYLRPFSLLEFFNEKIEMCCRKYEPTLVDHGPCILMVVAIPKTEDDPDFKFLIDIVLTLKVNNDEIYVPKPTDIFNDDPVLIRPHYSWVRSFSIEERSEILEFIPEKKNLMRVFKFILFKSYLPSYYLKNIFLKVCHKFSNDELWSEKYLGLRLIDLLQELLTCLKNRNLPCFFQPNVDILVGINEIFILENRRVCQKLTDDEEFMLETLNKRLE</sequence>
<reference evidence="9" key="3">
    <citation type="submission" date="2015-06" db="UniProtKB">
        <authorList>
            <consortium name="EnsemblMetazoa"/>
        </authorList>
    </citation>
    <scope>IDENTIFICATION</scope>
</reference>
<feature type="domain" description="Mab-21-like HhH/H2TH-like" evidence="7">
    <location>
        <begin position="284"/>
        <end position="348"/>
    </location>
</feature>
<dbReference type="InterPro" id="IPR024810">
    <property type="entry name" value="MAB21L/cGLR"/>
</dbReference>
<dbReference type="GO" id="GO:0046872">
    <property type="term" value="F:metal ion binding"/>
    <property type="evidence" value="ECO:0007669"/>
    <property type="project" value="UniProtKB-KW"/>
</dbReference>
<evidence type="ECO:0000259" key="7">
    <source>
        <dbReference type="Pfam" id="PF20266"/>
    </source>
</evidence>
<dbReference type="EnsemblMetazoa" id="HelroT182967">
    <property type="protein sequence ID" value="HelroP182967"/>
    <property type="gene ID" value="HelroG182967"/>
</dbReference>
<evidence type="ECO:0000256" key="1">
    <source>
        <dbReference type="ARBA" id="ARBA00001946"/>
    </source>
</evidence>
<reference evidence="10" key="1">
    <citation type="submission" date="2012-12" db="EMBL/GenBank/DDBJ databases">
        <authorList>
            <person name="Hellsten U."/>
            <person name="Grimwood J."/>
            <person name="Chapman J.A."/>
            <person name="Shapiro H."/>
            <person name="Aerts A."/>
            <person name="Otillar R.P."/>
            <person name="Terry A.Y."/>
            <person name="Boore J.L."/>
            <person name="Simakov O."/>
            <person name="Marletaz F."/>
            <person name="Cho S.-J."/>
            <person name="Edsinger-Gonzales E."/>
            <person name="Havlak P."/>
            <person name="Kuo D.-H."/>
            <person name="Larsson T."/>
            <person name="Lv J."/>
            <person name="Arendt D."/>
            <person name="Savage R."/>
            <person name="Osoegawa K."/>
            <person name="de Jong P."/>
            <person name="Lindberg D.R."/>
            <person name="Seaver E.C."/>
            <person name="Weisblat D.A."/>
            <person name="Putnam N.H."/>
            <person name="Grigoriev I.V."/>
            <person name="Rokhsar D.S."/>
        </authorList>
    </citation>
    <scope>NUCLEOTIDE SEQUENCE</scope>
</reference>
<dbReference type="InParanoid" id="T1FJ03"/>
<dbReference type="GeneID" id="20208802"/>